<protein>
    <submittedName>
        <fullName evidence="2">Uncharacterized protein</fullName>
    </submittedName>
</protein>
<keyword evidence="3" id="KW-1185">Reference proteome</keyword>
<feature type="compositionally biased region" description="Basic and acidic residues" evidence="1">
    <location>
        <begin position="51"/>
        <end position="62"/>
    </location>
</feature>
<organism evidence="2 3">
    <name type="scientific">Decorospora gaudefroyi</name>
    <dbReference type="NCBI Taxonomy" id="184978"/>
    <lineage>
        <taxon>Eukaryota</taxon>
        <taxon>Fungi</taxon>
        <taxon>Dikarya</taxon>
        <taxon>Ascomycota</taxon>
        <taxon>Pezizomycotina</taxon>
        <taxon>Dothideomycetes</taxon>
        <taxon>Pleosporomycetidae</taxon>
        <taxon>Pleosporales</taxon>
        <taxon>Pleosporineae</taxon>
        <taxon>Pleosporaceae</taxon>
        <taxon>Decorospora</taxon>
    </lineage>
</organism>
<dbReference type="Pfam" id="PF11595">
    <property type="entry name" value="DUF3245"/>
    <property type="match status" value="1"/>
</dbReference>
<accession>A0A6A5KBI8</accession>
<feature type="non-terminal residue" evidence="2">
    <location>
        <position position="249"/>
    </location>
</feature>
<proteinExistence type="predicted"/>
<dbReference type="OrthoDB" id="3438340at2759"/>
<dbReference type="EMBL" id="ML975387">
    <property type="protein sequence ID" value="KAF1830693.1"/>
    <property type="molecule type" value="Genomic_DNA"/>
</dbReference>
<evidence type="ECO:0000313" key="3">
    <source>
        <dbReference type="Proteomes" id="UP000800040"/>
    </source>
</evidence>
<feature type="compositionally biased region" description="Basic and acidic residues" evidence="1">
    <location>
        <begin position="70"/>
        <end position="88"/>
    </location>
</feature>
<feature type="region of interest" description="Disordered" evidence="1">
    <location>
        <begin position="33"/>
        <end position="249"/>
    </location>
</feature>
<feature type="compositionally biased region" description="Basic and acidic residues" evidence="1">
    <location>
        <begin position="201"/>
        <end position="211"/>
    </location>
</feature>
<feature type="compositionally biased region" description="Low complexity" evidence="1">
    <location>
        <begin position="33"/>
        <end position="43"/>
    </location>
</feature>
<sequence length="249" mass="27265">MSKRNNEGDVIANRISLLEAKGQKLLASLYGSRADWSSDSAARSQEDDNDQDLKQNYAHDRIGLGGILPKDIEDGSFTKRTPTSDDKLLQQLLGKKKAKAHMAVKQEAARPSAAAKAQRYGKSLPTKKEESDDEEEGRAATFKSKRRKKEGKPVVTEVDSDDEDEEMRAKRLGGSTSNAKVDEDAFVSTTNTETGAGGDQTRPDVTSKDDGDVNNAKAVQPAPKKTKAKPNNYLDEILAERSKKKQKKS</sequence>
<dbReference type="InterPro" id="IPR021641">
    <property type="entry name" value="DUF3245"/>
</dbReference>
<gene>
    <name evidence="2" type="ORF">BDW02DRAFT_533483</name>
</gene>
<dbReference type="Proteomes" id="UP000800040">
    <property type="component" value="Unassembled WGS sequence"/>
</dbReference>
<evidence type="ECO:0000313" key="2">
    <source>
        <dbReference type="EMBL" id="KAF1830693.1"/>
    </source>
</evidence>
<evidence type="ECO:0000256" key="1">
    <source>
        <dbReference type="SAM" id="MobiDB-lite"/>
    </source>
</evidence>
<name>A0A6A5KBI8_9PLEO</name>
<dbReference type="AlphaFoldDB" id="A0A6A5KBI8"/>
<reference evidence="2" key="1">
    <citation type="submission" date="2020-01" db="EMBL/GenBank/DDBJ databases">
        <authorList>
            <consortium name="DOE Joint Genome Institute"/>
            <person name="Haridas S."/>
            <person name="Albert R."/>
            <person name="Binder M."/>
            <person name="Bloem J."/>
            <person name="Labutti K."/>
            <person name="Salamov A."/>
            <person name="Andreopoulos B."/>
            <person name="Baker S.E."/>
            <person name="Barry K."/>
            <person name="Bills G."/>
            <person name="Bluhm B.H."/>
            <person name="Cannon C."/>
            <person name="Castanera R."/>
            <person name="Culley D.E."/>
            <person name="Daum C."/>
            <person name="Ezra D."/>
            <person name="Gonzalez J.B."/>
            <person name="Henrissat B."/>
            <person name="Kuo A."/>
            <person name="Liang C."/>
            <person name="Lipzen A."/>
            <person name="Lutzoni F."/>
            <person name="Magnuson J."/>
            <person name="Mondo S."/>
            <person name="Nolan M."/>
            <person name="Ohm R."/>
            <person name="Pangilinan J."/>
            <person name="Park H.-J."/>
            <person name="Ramirez L."/>
            <person name="Alfaro M."/>
            <person name="Sun H."/>
            <person name="Tritt A."/>
            <person name="Yoshinaga Y."/>
            <person name="Zwiers L.-H."/>
            <person name="Turgeon B.G."/>
            <person name="Goodwin S.B."/>
            <person name="Spatafora J.W."/>
            <person name="Crous P.W."/>
            <person name="Grigoriev I.V."/>
        </authorList>
    </citation>
    <scope>NUCLEOTIDE SEQUENCE</scope>
    <source>
        <strain evidence="2">P77</strain>
    </source>
</reference>